<dbReference type="InterPro" id="IPR033124">
    <property type="entry name" value="Ser_caboxypep_his_AS"/>
</dbReference>
<evidence type="ECO:0000256" key="6">
    <source>
        <dbReference type="ARBA" id="ARBA00022729"/>
    </source>
</evidence>
<reference evidence="11 12" key="1">
    <citation type="submission" date="2022-03" db="EMBL/GenBank/DDBJ databases">
        <authorList>
            <person name="Nunn A."/>
            <person name="Chopra R."/>
            <person name="Nunn A."/>
            <person name="Contreras Garrido A."/>
        </authorList>
    </citation>
    <scope>NUCLEOTIDE SEQUENCE [LARGE SCALE GENOMIC DNA]</scope>
</reference>
<dbReference type="GO" id="GO:0004185">
    <property type="term" value="F:serine-type carboxypeptidase activity"/>
    <property type="evidence" value="ECO:0007669"/>
    <property type="project" value="UniProtKB-UniRule"/>
</dbReference>
<evidence type="ECO:0000256" key="4">
    <source>
        <dbReference type="ARBA" id="ARBA00022645"/>
    </source>
</evidence>
<dbReference type="InterPro" id="IPR029058">
    <property type="entry name" value="AB_hydrolase_fold"/>
</dbReference>
<keyword evidence="9" id="KW-0325">Glycoprotein</keyword>
<keyword evidence="8" id="KW-1015">Disulfide bond</keyword>
<comment type="similarity">
    <text evidence="2 10">Belongs to the peptidase S10 family.</text>
</comment>
<keyword evidence="7 10" id="KW-0378">Hydrolase</keyword>
<protein>
    <recommendedName>
        <fullName evidence="10">Carboxypeptidase</fullName>
        <ecNumber evidence="10">3.4.16.-</ecNumber>
    </recommendedName>
</protein>
<dbReference type="AlphaFoldDB" id="A0AAU9RU91"/>
<dbReference type="EC" id="3.4.16.-" evidence="10"/>
<evidence type="ECO:0000313" key="11">
    <source>
        <dbReference type="EMBL" id="CAH2050487.1"/>
    </source>
</evidence>
<evidence type="ECO:0000256" key="5">
    <source>
        <dbReference type="ARBA" id="ARBA00022670"/>
    </source>
</evidence>
<organism evidence="11 12">
    <name type="scientific">Thlaspi arvense</name>
    <name type="common">Field penny-cress</name>
    <dbReference type="NCBI Taxonomy" id="13288"/>
    <lineage>
        <taxon>Eukaryota</taxon>
        <taxon>Viridiplantae</taxon>
        <taxon>Streptophyta</taxon>
        <taxon>Embryophyta</taxon>
        <taxon>Tracheophyta</taxon>
        <taxon>Spermatophyta</taxon>
        <taxon>Magnoliopsida</taxon>
        <taxon>eudicotyledons</taxon>
        <taxon>Gunneridae</taxon>
        <taxon>Pentapetalae</taxon>
        <taxon>rosids</taxon>
        <taxon>malvids</taxon>
        <taxon>Brassicales</taxon>
        <taxon>Brassicaceae</taxon>
        <taxon>Thlaspideae</taxon>
        <taxon>Thlaspi</taxon>
    </lineage>
</organism>
<accession>A0AAU9RU91</accession>
<dbReference type="PANTHER" id="PTHR11802">
    <property type="entry name" value="SERINE PROTEASE FAMILY S10 SERINE CARBOXYPEPTIDASE"/>
    <property type="match status" value="1"/>
</dbReference>
<name>A0AAU9RU91_THLAR</name>
<dbReference type="FunFam" id="3.40.50.11320:FF:000002">
    <property type="entry name" value="Carboxypeptidase"/>
    <property type="match status" value="1"/>
</dbReference>
<evidence type="ECO:0000256" key="7">
    <source>
        <dbReference type="ARBA" id="ARBA00022801"/>
    </source>
</evidence>
<proteinExistence type="inferred from homology"/>
<evidence type="ECO:0000256" key="9">
    <source>
        <dbReference type="ARBA" id="ARBA00023180"/>
    </source>
</evidence>
<evidence type="ECO:0000256" key="8">
    <source>
        <dbReference type="ARBA" id="ARBA00023157"/>
    </source>
</evidence>
<dbReference type="PROSITE" id="PS00131">
    <property type="entry name" value="CARBOXYPEPT_SER_SER"/>
    <property type="match status" value="1"/>
</dbReference>
<dbReference type="GO" id="GO:0005576">
    <property type="term" value="C:extracellular region"/>
    <property type="evidence" value="ECO:0007669"/>
    <property type="project" value="UniProtKB-SubCell"/>
</dbReference>
<sequence length="347" mass="39095">MHGLSCQVSNIIYLDSPAGVGFSYSANESDYITGDLKTASDSHNFLLKWFELYPEFLPNPFFITGESYAGVYVPTLAYEVAKGIDAGVKPVLNFKGYMVGNGVTDEEFDGNALVPFAHGMGLISDELFQEITTNCEGNYYYPASDNCENNLAKVDRLQKIRRDGKTASVRKRMFGRAWPLRAPVRDGIVPTWPQLLNSEDVPCIDDEIATSWLNSESVRKAIHAEQESVAGRWELCTDRIIFRHDAGSMIKYHKNLTSRGFRALIYSGDHDLCVPYTGSEAWTRSMGYKIIDEWRPWTSDGQVAGYLQGYENNLTFLTVKGSGHTVPEYKPREALNFYRRWLAGEPI</sequence>
<evidence type="ECO:0000313" key="12">
    <source>
        <dbReference type="Proteomes" id="UP000836841"/>
    </source>
</evidence>
<evidence type="ECO:0000256" key="10">
    <source>
        <dbReference type="RuleBase" id="RU361156"/>
    </source>
</evidence>
<dbReference type="InterPro" id="IPR001563">
    <property type="entry name" value="Peptidase_S10"/>
</dbReference>
<evidence type="ECO:0000256" key="2">
    <source>
        <dbReference type="ARBA" id="ARBA00009431"/>
    </source>
</evidence>
<comment type="caution">
    <text evidence="11">The sequence shown here is derived from an EMBL/GenBank/DDBJ whole genome shotgun (WGS) entry which is preliminary data.</text>
</comment>
<dbReference type="Pfam" id="PF00450">
    <property type="entry name" value="Peptidase_S10"/>
    <property type="match status" value="1"/>
</dbReference>
<dbReference type="GO" id="GO:0019748">
    <property type="term" value="P:secondary metabolic process"/>
    <property type="evidence" value="ECO:0007669"/>
    <property type="project" value="TreeGrafter"/>
</dbReference>
<dbReference type="PRINTS" id="PR00724">
    <property type="entry name" value="CRBOXYPTASEC"/>
</dbReference>
<evidence type="ECO:0000256" key="1">
    <source>
        <dbReference type="ARBA" id="ARBA00004613"/>
    </source>
</evidence>
<dbReference type="GO" id="GO:0006508">
    <property type="term" value="P:proteolysis"/>
    <property type="evidence" value="ECO:0007669"/>
    <property type="project" value="UniProtKB-KW"/>
</dbReference>
<dbReference type="Gene3D" id="3.40.50.1820">
    <property type="entry name" value="alpha/beta hydrolase"/>
    <property type="match status" value="1"/>
</dbReference>
<gene>
    <name evidence="11" type="ORF">TAV2_LOCUS8551</name>
</gene>
<keyword evidence="3" id="KW-0964">Secreted</keyword>
<dbReference type="InterPro" id="IPR018202">
    <property type="entry name" value="Ser_caboxypep_ser_AS"/>
</dbReference>
<keyword evidence="5 10" id="KW-0645">Protease</keyword>
<evidence type="ECO:0000256" key="3">
    <source>
        <dbReference type="ARBA" id="ARBA00022525"/>
    </source>
</evidence>
<dbReference type="GO" id="GO:0016747">
    <property type="term" value="F:acyltransferase activity, transferring groups other than amino-acyl groups"/>
    <property type="evidence" value="ECO:0007669"/>
    <property type="project" value="TreeGrafter"/>
</dbReference>
<comment type="subcellular location">
    <subcellularLocation>
        <location evidence="1">Secreted</location>
    </subcellularLocation>
</comment>
<dbReference type="PANTHER" id="PTHR11802:SF254">
    <property type="entry name" value="SERINE CARBOXYPEPTIDASE-LIKE 20"/>
    <property type="match status" value="1"/>
</dbReference>
<dbReference type="SUPFAM" id="SSF53474">
    <property type="entry name" value="alpha/beta-Hydrolases"/>
    <property type="match status" value="1"/>
</dbReference>
<dbReference type="EMBL" id="CAJVSB020000406">
    <property type="protein sequence ID" value="CAH2050487.1"/>
    <property type="molecule type" value="Genomic_DNA"/>
</dbReference>
<keyword evidence="4 10" id="KW-0121">Carboxypeptidase</keyword>
<keyword evidence="12" id="KW-1185">Reference proteome</keyword>
<keyword evidence="6" id="KW-0732">Signal</keyword>
<dbReference type="Proteomes" id="UP000836841">
    <property type="component" value="Unassembled WGS sequence"/>
</dbReference>
<dbReference type="PROSITE" id="PS00560">
    <property type="entry name" value="CARBOXYPEPT_SER_HIS"/>
    <property type="match status" value="1"/>
</dbReference>